<reference evidence="27" key="1">
    <citation type="submission" date="2021-09" db="EMBL/GenBank/DDBJ databases">
        <authorList>
            <consortium name="AG Swart"/>
            <person name="Singh M."/>
            <person name="Singh A."/>
            <person name="Seah K."/>
            <person name="Emmerich C."/>
        </authorList>
    </citation>
    <scope>NUCLEOTIDE SEQUENCE</scope>
    <source>
        <strain evidence="27">ATCC30299</strain>
    </source>
</reference>
<feature type="transmembrane region" description="Helical" evidence="24">
    <location>
        <begin position="32"/>
        <end position="50"/>
    </location>
</feature>
<evidence type="ECO:0000256" key="18">
    <source>
        <dbReference type="ARBA" id="ARBA00023136"/>
    </source>
</evidence>
<comment type="subunit">
    <text evidence="4">Homodimer.</text>
</comment>
<dbReference type="Pfam" id="PF12769">
    <property type="entry name" value="PNTB_4TM"/>
    <property type="match status" value="1"/>
</dbReference>
<dbReference type="GO" id="GO:0008750">
    <property type="term" value="F:proton-translocating NAD(P)+ transhydrogenase activity"/>
    <property type="evidence" value="ECO:0007669"/>
    <property type="project" value="UniProtKB-EC"/>
</dbReference>
<dbReference type="InterPro" id="IPR026255">
    <property type="entry name" value="NADP_transhyd_a"/>
</dbReference>
<evidence type="ECO:0000256" key="16">
    <source>
        <dbReference type="ARBA" id="ARBA00023027"/>
    </source>
</evidence>
<evidence type="ECO:0000256" key="19">
    <source>
        <dbReference type="ARBA" id="ARBA00048202"/>
    </source>
</evidence>
<feature type="transmembrane region" description="Helical" evidence="24">
    <location>
        <begin position="124"/>
        <end position="143"/>
    </location>
</feature>
<evidence type="ECO:0000256" key="7">
    <source>
        <dbReference type="ARBA" id="ARBA00022519"/>
    </source>
</evidence>
<dbReference type="SUPFAM" id="SSF52283">
    <property type="entry name" value="Formate/glycerate dehydrogenase catalytic domain-like"/>
    <property type="match status" value="1"/>
</dbReference>
<organism evidence="27 28">
    <name type="scientific">Blepharisma stoltei</name>
    <dbReference type="NCBI Taxonomy" id="1481888"/>
    <lineage>
        <taxon>Eukaryota</taxon>
        <taxon>Sar</taxon>
        <taxon>Alveolata</taxon>
        <taxon>Ciliophora</taxon>
        <taxon>Postciliodesmatophora</taxon>
        <taxon>Heterotrichea</taxon>
        <taxon>Heterotrichida</taxon>
        <taxon>Blepharismidae</taxon>
        <taxon>Blepharisma</taxon>
    </lineage>
</organism>
<evidence type="ECO:0000256" key="10">
    <source>
        <dbReference type="ARBA" id="ARBA00022792"/>
    </source>
</evidence>
<comment type="subcellular location">
    <subcellularLocation>
        <location evidence="2">Cell inner membrane</location>
        <topology evidence="2">Multi-pass membrane protein</topology>
    </subcellularLocation>
    <subcellularLocation>
        <location evidence="1">Mitochondrion inner membrane</location>
        <topology evidence="1">Multi-pass membrane protein</topology>
        <orientation evidence="1">Matrix side</orientation>
    </subcellularLocation>
</comment>
<evidence type="ECO:0000256" key="2">
    <source>
        <dbReference type="ARBA" id="ARBA00004429"/>
    </source>
</evidence>
<keyword evidence="10" id="KW-0999">Mitochondrion inner membrane</keyword>
<accession>A0AAU9KEQ5</accession>
<evidence type="ECO:0000256" key="4">
    <source>
        <dbReference type="ARBA" id="ARBA00011738"/>
    </source>
</evidence>
<dbReference type="GO" id="GO:0005886">
    <property type="term" value="C:plasma membrane"/>
    <property type="evidence" value="ECO:0007669"/>
    <property type="project" value="UniProtKB-SubCell"/>
</dbReference>
<feature type="transmembrane region" description="Helical" evidence="24">
    <location>
        <begin position="82"/>
        <end position="103"/>
    </location>
</feature>
<evidence type="ECO:0000256" key="13">
    <source>
        <dbReference type="ARBA" id="ARBA00022967"/>
    </source>
</evidence>
<evidence type="ECO:0000256" key="14">
    <source>
        <dbReference type="ARBA" id="ARBA00022989"/>
    </source>
</evidence>
<evidence type="ECO:0000256" key="5">
    <source>
        <dbReference type="ARBA" id="ARBA00012943"/>
    </source>
</evidence>
<evidence type="ECO:0000313" key="28">
    <source>
        <dbReference type="Proteomes" id="UP001162131"/>
    </source>
</evidence>
<evidence type="ECO:0000256" key="17">
    <source>
        <dbReference type="ARBA" id="ARBA00023128"/>
    </source>
</evidence>
<dbReference type="GO" id="GO:0005743">
    <property type="term" value="C:mitochondrial inner membrane"/>
    <property type="evidence" value="ECO:0007669"/>
    <property type="project" value="UniProtKB-SubCell"/>
</dbReference>
<evidence type="ECO:0000256" key="12">
    <source>
        <dbReference type="ARBA" id="ARBA00022946"/>
    </source>
</evidence>
<evidence type="ECO:0000313" key="27">
    <source>
        <dbReference type="EMBL" id="CAG9335344.1"/>
    </source>
</evidence>
<feature type="transmembrane region" description="Helical" evidence="24">
    <location>
        <begin position="163"/>
        <end position="180"/>
    </location>
</feature>
<keyword evidence="13" id="KW-1278">Translocase</keyword>
<keyword evidence="16" id="KW-0520">NAD</keyword>
<sequence length="1032" mass="111921">MQQIVESVYMLCSLLFILALGGLSQHESSRKGNFFGIISMTLAIGSTFLLDEFNSNFVYFIPAFSLGGLIGLTLALKVEMIMMPQMVAALHSFVGIAATLVGYSKYLHENELNEAMGIIEKSETFVGVFMGAITFTGSVVAFAKLQGLISGIPLLICGRGRHMLNIVSLILIFGLGYLFLFAEDETLAFQSLMAMTGISFFVGWHLVMAIGGADMPVVVSMLNSYSGWTTSASGFLLQNNLLIITGALVGSSGAILSYIMCRAMNRSFFSVIMGGFGQGTTMGPVNIGDGVQTPIKCQDFVAELVKAKSVVIVPGYGMAVARAQHDVGELADVLRKMGKEVHFCIHPVAGRLPGHMNVLLAEANVPYNIVMEMSEINKDFPHTDISMIIGANDIVNPDAQENPNSPIAGMPVCEVWKSKMVCVFKRGSGTGYAGIENPLFVKPNTRMFFGSADKSIKDILGELKGKAGDNGPAVKEVKKEEVVESEADDGVYPDPQMIIGVPKEVLQGERRVAITPKMVRKFRKSGFEVIIEKGAGEAAGFWDSEYEKYGAKINRTDRVWRKADIILKVRKPSFNAELNQNEQDLLENVKLLVCYVYPAQDLSYVDNLAKRYPKLTIAAMDCVPRITRAQKLDSLSSMANVAGYRAVVEAFNIFQKCPKAQITAAGKLPPAKVFIIGCGVAGLAAIGYCRNFGCIVKAFDTRSAAREQAESLGAEFVEVQLKEEGQGVGGYAKEMSDEFKRAQDQLTKDIARVSDIVITTALIPGKPAPKLIKEEVVRVMRPGSVIVDMAAEMGGNCELTEPGNAITDPQSGVVIIGYTDLVSRMAPQSSELFANNLWHLLDELGGASKFHINMKDEIVNNMVVANAGEVTWIPLDKRPPPPPPQAKPAAAPQAAPVFHAAQPLEDASHKSFIQEYSWLLNIALLATVFLSIGYSADVEFLGFFLIFILAIVIGYMVIWNVTPALHTPLMSVTNAISGIIVIGAMLELTPASEDVKFDEGSALGFTSLFFASINVVGGFVVTYRMLEMFRKK</sequence>
<keyword evidence="12" id="KW-0809">Transit peptide</keyword>
<evidence type="ECO:0000256" key="21">
    <source>
        <dbReference type="ARBA" id="ARBA00061558"/>
    </source>
</evidence>
<dbReference type="PANTHER" id="PTHR10160">
    <property type="entry name" value="NAD(P) TRANSHYDROGENASE"/>
    <property type="match status" value="1"/>
</dbReference>
<dbReference type="SMART" id="SM01002">
    <property type="entry name" value="AlaDh_PNT_C"/>
    <property type="match status" value="1"/>
</dbReference>
<feature type="transmembrane region" description="Helical" evidence="24">
    <location>
        <begin position="916"/>
        <end position="934"/>
    </location>
</feature>
<evidence type="ECO:0000259" key="26">
    <source>
        <dbReference type="SMART" id="SM01003"/>
    </source>
</evidence>
<feature type="transmembrane region" description="Helical" evidence="24">
    <location>
        <begin position="241"/>
        <end position="261"/>
    </location>
</feature>
<feature type="transmembrane region" description="Helical" evidence="24">
    <location>
        <begin position="192"/>
        <end position="213"/>
    </location>
</feature>
<evidence type="ECO:0000256" key="20">
    <source>
        <dbReference type="ARBA" id="ARBA00054910"/>
    </source>
</evidence>
<dbReference type="InterPro" id="IPR007886">
    <property type="entry name" value="AlaDH/PNT_N"/>
</dbReference>
<evidence type="ECO:0000256" key="1">
    <source>
        <dbReference type="ARBA" id="ARBA00004292"/>
    </source>
</evidence>
<dbReference type="InterPro" id="IPR029035">
    <property type="entry name" value="DHS-like_NAD/FAD-binding_dom"/>
</dbReference>
<dbReference type="SMART" id="SM01003">
    <property type="entry name" value="AlaDh_PNT_N"/>
    <property type="match status" value="1"/>
</dbReference>
<evidence type="ECO:0000256" key="22">
    <source>
        <dbReference type="ARBA" id="ARBA00074145"/>
    </source>
</evidence>
<dbReference type="Pfam" id="PF01262">
    <property type="entry name" value="AlaDh_PNT_C"/>
    <property type="match status" value="1"/>
</dbReference>
<dbReference type="Gene3D" id="3.40.50.1220">
    <property type="entry name" value="TPP-binding domain"/>
    <property type="match status" value="1"/>
</dbReference>
<comment type="function">
    <text evidence="20">The transhydrogenation between NADH and NADP is coupled to respiration and ATP hydrolysis and functions as a proton pump across the membrane. May play a role in reactive oxygen species (ROS) detoxification in the adrenal gland.</text>
</comment>
<dbReference type="EMBL" id="CAJZBQ010000062">
    <property type="protein sequence ID" value="CAG9335344.1"/>
    <property type="molecule type" value="Genomic_DNA"/>
</dbReference>
<evidence type="ECO:0000256" key="24">
    <source>
        <dbReference type="SAM" id="Phobius"/>
    </source>
</evidence>
<dbReference type="SUPFAM" id="SSF51735">
    <property type="entry name" value="NAD(P)-binding Rossmann-fold domains"/>
    <property type="match status" value="1"/>
</dbReference>
<evidence type="ECO:0000259" key="25">
    <source>
        <dbReference type="SMART" id="SM01002"/>
    </source>
</evidence>
<keyword evidence="15" id="KW-0007">Acetylation</keyword>
<dbReference type="NCBIfam" id="NF006942">
    <property type="entry name" value="PRK09424.1"/>
    <property type="match status" value="1"/>
</dbReference>
<keyword evidence="28" id="KW-1185">Reference proteome</keyword>
<keyword evidence="18 24" id="KW-0472">Membrane</keyword>
<protein>
    <recommendedName>
        <fullName evidence="22">NAD(P) transhydrogenase, mitochondrial</fullName>
        <ecNumber evidence="5">7.1.1.1</ecNumber>
    </recommendedName>
    <alternativeName>
        <fullName evidence="23">Nicotinamide nucleotide transhydrogenase</fullName>
    </alternativeName>
</protein>
<feature type="transmembrane region" description="Helical" evidence="24">
    <location>
        <begin position="57"/>
        <end position="76"/>
    </location>
</feature>
<feature type="domain" description="Alanine dehydrogenase/pyridine nucleotide transhydrogenase N-terminal" evidence="26">
    <location>
        <begin position="500"/>
        <end position="642"/>
    </location>
</feature>
<dbReference type="InterPro" id="IPR034300">
    <property type="entry name" value="PNTB-like"/>
</dbReference>
<keyword evidence="8 24" id="KW-0812">Transmembrane</keyword>
<dbReference type="GO" id="GO:0050661">
    <property type="term" value="F:NADP binding"/>
    <property type="evidence" value="ECO:0007669"/>
    <property type="project" value="TreeGrafter"/>
</dbReference>
<dbReference type="Pfam" id="PF05222">
    <property type="entry name" value="AlaDh_PNT_N"/>
    <property type="match status" value="1"/>
</dbReference>
<evidence type="ECO:0000256" key="6">
    <source>
        <dbReference type="ARBA" id="ARBA00022475"/>
    </source>
</evidence>
<dbReference type="Gene3D" id="3.40.50.720">
    <property type="entry name" value="NAD(P)-binding Rossmann-like Domain"/>
    <property type="match status" value="2"/>
</dbReference>
<feature type="transmembrane region" description="Helical" evidence="24">
    <location>
        <begin position="968"/>
        <end position="986"/>
    </location>
</feature>
<evidence type="ECO:0000256" key="23">
    <source>
        <dbReference type="ARBA" id="ARBA00079255"/>
    </source>
</evidence>
<dbReference type="Pfam" id="PF02233">
    <property type="entry name" value="PNTB"/>
    <property type="match status" value="1"/>
</dbReference>
<gene>
    <name evidence="27" type="ORF">BSTOLATCC_MIC63821</name>
</gene>
<evidence type="ECO:0000256" key="3">
    <source>
        <dbReference type="ARBA" id="ARBA00005624"/>
    </source>
</evidence>
<dbReference type="PANTHER" id="PTHR10160:SF19">
    <property type="entry name" value="PROTON-TRANSLOCATING NAD(P)(+) TRANSHYDROGENASE"/>
    <property type="match status" value="1"/>
</dbReference>
<feature type="transmembrane region" description="Helical" evidence="24">
    <location>
        <begin position="940"/>
        <end position="961"/>
    </location>
</feature>
<keyword evidence="7" id="KW-0997">Cell inner membrane</keyword>
<feature type="transmembrane region" description="Helical" evidence="24">
    <location>
        <begin position="1006"/>
        <end position="1026"/>
    </location>
</feature>
<feature type="transmembrane region" description="Helical" evidence="24">
    <location>
        <begin position="7"/>
        <end position="26"/>
    </location>
</feature>
<comment type="caution">
    <text evidence="27">The sequence shown here is derived from an EMBL/GenBank/DDBJ whole genome shotgun (WGS) entry which is preliminary data.</text>
</comment>
<dbReference type="InterPro" id="IPR036291">
    <property type="entry name" value="NAD(P)-bd_dom_sf"/>
</dbReference>
<keyword evidence="6" id="KW-1003">Cell membrane</keyword>
<evidence type="ECO:0000256" key="11">
    <source>
        <dbReference type="ARBA" id="ARBA00022857"/>
    </source>
</evidence>
<evidence type="ECO:0000256" key="8">
    <source>
        <dbReference type="ARBA" id="ARBA00022692"/>
    </source>
</evidence>
<comment type="similarity">
    <text evidence="21">In the C-terminal section; belongs to the PNT beta subunit family.</text>
</comment>
<feature type="domain" description="Alanine dehydrogenase/pyridine nucleotide transhydrogenase NAD(H)-binding" evidence="25">
    <location>
        <begin position="651"/>
        <end position="817"/>
    </location>
</feature>
<keyword evidence="9" id="KW-0547">Nucleotide-binding</keyword>
<dbReference type="AlphaFoldDB" id="A0AAU9KEQ5"/>
<comment type="similarity">
    <text evidence="3">In the N-terminal section; belongs to the AlaDH/PNT family.</text>
</comment>
<proteinExistence type="inferred from homology"/>
<dbReference type="InterPro" id="IPR024605">
    <property type="entry name" value="NADP_transhyd_a_C"/>
</dbReference>
<dbReference type="CDD" id="cd05304">
    <property type="entry name" value="Rubrum_tdh"/>
    <property type="match status" value="1"/>
</dbReference>
<comment type="catalytic activity">
    <reaction evidence="19">
        <text>NAD(+) + NADPH + H(+)(in) = NADH + NADP(+) + H(+)(out)</text>
        <dbReference type="Rhea" id="RHEA:47992"/>
        <dbReference type="ChEBI" id="CHEBI:15378"/>
        <dbReference type="ChEBI" id="CHEBI:57540"/>
        <dbReference type="ChEBI" id="CHEBI:57783"/>
        <dbReference type="ChEBI" id="CHEBI:57945"/>
        <dbReference type="ChEBI" id="CHEBI:58349"/>
        <dbReference type="EC" id="7.1.1.1"/>
    </reaction>
</comment>
<name>A0AAU9KEQ5_9CILI</name>
<dbReference type="SUPFAM" id="SSF52467">
    <property type="entry name" value="DHS-like NAD/FAD-binding domain"/>
    <property type="match status" value="1"/>
</dbReference>
<keyword evidence="17" id="KW-0496">Mitochondrion</keyword>
<dbReference type="Proteomes" id="UP001162131">
    <property type="component" value="Unassembled WGS sequence"/>
</dbReference>
<keyword evidence="14 24" id="KW-1133">Transmembrane helix</keyword>
<dbReference type="InterPro" id="IPR007698">
    <property type="entry name" value="AlaDH/PNT_NAD(H)-bd"/>
</dbReference>
<evidence type="ECO:0000256" key="9">
    <source>
        <dbReference type="ARBA" id="ARBA00022741"/>
    </source>
</evidence>
<dbReference type="GO" id="GO:0006740">
    <property type="term" value="P:NADPH regeneration"/>
    <property type="evidence" value="ECO:0007669"/>
    <property type="project" value="TreeGrafter"/>
</dbReference>
<dbReference type="FunFam" id="3.40.50.1220:FF:000002">
    <property type="entry name" value="NAD(P) transhydrogenase subunit beta"/>
    <property type="match status" value="1"/>
</dbReference>
<dbReference type="NCBIfam" id="TIGR00561">
    <property type="entry name" value="pntA"/>
    <property type="match status" value="1"/>
</dbReference>
<dbReference type="FunFam" id="3.40.50.720:FF:000028">
    <property type="entry name" value="NAD(P) transhydrogenase subunit alpha"/>
    <property type="match status" value="1"/>
</dbReference>
<dbReference type="EC" id="7.1.1.1" evidence="5"/>
<keyword evidence="11" id="KW-0521">NADP</keyword>
<evidence type="ECO:0000256" key="15">
    <source>
        <dbReference type="ARBA" id="ARBA00022990"/>
    </source>
</evidence>